<evidence type="ECO:0000313" key="2">
    <source>
        <dbReference type="Proteomes" id="UP001174839"/>
    </source>
</evidence>
<proteinExistence type="predicted"/>
<sequence length="559" mass="63269">MKKKYKILFGIFLLVIALVFLLGKGMINPILENSLDAYLKDKLEVRWATPTYRFSYDQLDIDILSERITFRDFRMTPLEEYREVFYSDTLAGKALREIKADEITVKGVGLMNFLWDKNIQIDEIDINKVSFDLVVAPKSKKKVKKDTVPKGPAIEGIRLPGINKLSLGRFDLGSFILHQIHKDTKDTLLTFNSSGGALSGMSLIKPEGDDDSFFEPNLKELVLQLDQQVLDLKKELYQTSIAELEYSYASENLEIKGITFQPREDRDAFRKKARYSYEIYDATVKRLFLEDFDLEGYLNEGIVFVKKMELDSLNLEIYRDKAKPYDTSRKVLFLNQKMVALNFPLRVGSIEIKDSYLKYTEQSEGDNAPLVVDFSDLNLQLTNLTSITEGLEDSEAITMDLQAKLDKSIPIGVKIELPYHGRTFHVSGYTEGASNFSSLNNTVLPATGLKFTSGRLDGLRFDITGTPRTLTGELTLLYHGLEVELAKPDDTKRKTLSWAANTLLKSENPNKNGRIKVGEIEFERIPYKGLGNYVWKGVASGLVNSVSPVGKHKVIKPAN</sequence>
<evidence type="ECO:0000313" key="1">
    <source>
        <dbReference type="EMBL" id="MDM9631159.1"/>
    </source>
</evidence>
<comment type="caution">
    <text evidence="1">The sequence shown here is derived from an EMBL/GenBank/DDBJ whole genome shotgun (WGS) entry which is preliminary data.</text>
</comment>
<name>A0ABT7WE13_9FLAO</name>
<evidence type="ECO:0008006" key="3">
    <source>
        <dbReference type="Google" id="ProtNLM"/>
    </source>
</evidence>
<protein>
    <recommendedName>
        <fullName evidence="3">DUF748 domain-containing protein</fullName>
    </recommendedName>
</protein>
<organism evidence="1 2">
    <name type="scientific">Robiginitalea aurantiaca</name>
    <dbReference type="NCBI Taxonomy" id="3056915"/>
    <lineage>
        <taxon>Bacteria</taxon>
        <taxon>Pseudomonadati</taxon>
        <taxon>Bacteroidota</taxon>
        <taxon>Flavobacteriia</taxon>
        <taxon>Flavobacteriales</taxon>
        <taxon>Flavobacteriaceae</taxon>
        <taxon>Robiginitalea</taxon>
    </lineage>
</organism>
<accession>A0ABT7WE13</accession>
<dbReference type="RefSeq" id="WP_289724525.1">
    <property type="nucleotide sequence ID" value="NZ_JAUDUY010000003.1"/>
</dbReference>
<reference evidence="1" key="1">
    <citation type="submission" date="2023-06" db="EMBL/GenBank/DDBJ databases">
        <title>Robiginitalea aurantiacus sp. nov. and Algoriphagus sediminis sp. nov., isolated from coastal sediment.</title>
        <authorList>
            <person name="Zhou Z.Y."/>
            <person name="An J."/>
            <person name="Jia Y.W."/>
            <person name="Du Z.J."/>
        </authorList>
    </citation>
    <scope>NUCLEOTIDE SEQUENCE</scope>
    <source>
        <strain evidence="1">M39</strain>
    </source>
</reference>
<dbReference type="Proteomes" id="UP001174839">
    <property type="component" value="Unassembled WGS sequence"/>
</dbReference>
<gene>
    <name evidence="1" type="ORF">QU605_06745</name>
</gene>
<dbReference type="EMBL" id="JAUDUY010000003">
    <property type="protein sequence ID" value="MDM9631159.1"/>
    <property type="molecule type" value="Genomic_DNA"/>
</dbReference>
<keyword evidence="2" id="KW-1185">Reference proteome</keyword>